<keyword evidence="3" id="KW-0812">Transmembrane</keyword>
<dbReference type="Gene3D" id="6.10.250.3150">
    <property type="match status" value="1"/>
</dbReference>
<name>A0A081N8K4_9GAMM</name>
<gene>
    <name evidence="4" type="ORF">GZ77_10850</name>
</gene>
<evidence type="ECO:0000313" key="5">
    <source>
        <dbReference type="Proteomes" id="UP000028006"/>
    </source>
</evidence>
<protein>
    <submittedName>
        <fullName evidence="4">Uncharacterized protein</fullName>
    </submittedName>
</protein>
<keyword evidence="3" id="KW-1133">Transmembrane helix</keyword>
<accession>A0A081N8K4</accession>
<feature type="region of interest" description="Disordered" evidence="2">
    <location>
        <begin position="259"/>
        <end position="279"/>
    </location>
</feature>
<reference evidence="4 5" key="1">
    <citation type="submission" date="2014-06" db="EMBL/GenBank/DDBJ databases">
        <title>Whole Genome Sequences of Three Symbiotic Endozoicomonas Bacteria.</title>
        <authorList>
            <person name="Neave M.J."/>
            <person name="Apprill A."/>
            <person name="Voolstra C.R."/>
        </authorList>
    </citation>
    <scope>NUCLEOTIDE SEQUENCE [LARGE SCALE GENOMIC DNA]</scope>
    <source>
        <strain evidence="4 5">LMG 24815</strain>
    </source>
</reference>
<keyword evidence="5" id="KW-1185">Reference proteome</keyword>
<dbReference type="Proteomes" id="UP000028006">
    <property type="component" value="Unassembled WGS sequence"/>
</dbReference>
<comment type="caution">
    <text evidence="4">The sequence shown here is derived from an EMBL/GenBank/DDBJ whole genome shotgun (WGS) entry which is preliminary data.</text>
</comment>
<dbReference type="EMBL" id="JOKG01000002">
    <property type="protein sequence ID" value="KEQ14777.1"/>
    <property type="molecule type" value="Genomic_DNA"/>
</dbReference>
<evidence type="ECO:0000256" key="1">
    <source>
        <dbReference type="SAM" id="Coils"/>
    </source>
</evidence>
<dbReference type="AlphaFoldDB" id="A0A081N8K4"/>
<keyword evidence="3" id="KW-0472">Membrane</keyword>
<feature type="transmembrane region" description="Helical" evidence="3">
    <location>
        <begin position="21"/>
        <end position="44"/>
    </location>
</feature>
<evidence type="ECO:0000256" key="2">
    <source>
        <dbReference type="SAM" id="MobiDB-lite"/>
    </source>
</evidence>
<feature type="coiled-coil region" evidence="1">
    <location>
        <begin position="347"/>
        <end position="413"/>
    </location>
</feature>
<organism evidence="4 5">
    <name type="scientific">Endozoicomonas montiporae</name>
    <dbReference type="NCBI Taxonomy" id="1027273"/>
    <lineage>
        <taxon>Bacteria</taxon>
        <taxon>Pseudomonadati</taxon>
        <taxon>Pseudomonadota</taxon>
        <taxon>Gammaproteobacteria</taxon>
        <taxon>Oceanospirillales</taxon>
        <taxon>Endozoicomonadaceae</taxon>
        <taxon>Endozoicomonas</taxon>
    </lineage>
</organism>
<proteinExistence type="predicted"/>
<evidence type="ECO:0000256" key="3">
    <source>
        <dbReference type="SAM" id="Phobius"/>
    </source>
</evidence>
<keyword evidence="1" id="KW-0175">Coiled coil</keyword>
<evidence type="ECO:0000313" key="4">
    <source>
        <dbReference type="EMBL" id="KEQ14777.1"/>
    </source>
</evidence>
<sequence>MFIMLIIIQRSKQVFDRLSERYSACSICISVLFGSLFFFVSSVIKAGDQELPLFLVSQINTPSDYGCARIDPLNVPAAFFLGSHFPDNEAVEHESLAYSKRDHKAAYEAQISFTVLSTSIDEQWQRAVVALLYDVSIMGTVALWRTIMRTIAVYLKDYEGLPESDTLTLLQKGDAVWYRTVSGRGQGKQSEKIITNFWDPPSEIPQCGFKRSYTVDDLFNGNDPPRDQQLYHTEGVHCPACGGGYCKIAKRKKITVQPNENEEEVTEKRVKNGTKTSDQKYRKNRDYQVYKVYKVLETRYQGGIARFELECRDKKCDVLSHDNKHLTRDNEYLKALCLQLQSRCCLLEKEKQELDTQKEELQSRCDELEKEKQELDTQKAELQSRCDEFEKEKQELDTQMEDLETYCEEREQECGELSKLHGRAVDTIDRLLRSQANQVRDYYLATEQSPIHEMTTDAGAAGSSTVLCWKNIP</sequence>